<reference evidence="2" key="1">
    <citation type="submission" date="2024-05" db="EMBL/GenBank/DDBJ databases">
        <title>Draft Genome Sequences of Flagellimonas sp. MMG031 and Marinobacter sp. MMG032 Isolated from the dinoflagellate Symbiodinium pilosum.</title>
        <authorList>
            <person name="Shikuma N.J."/>
            <person name="Farrell M.V."/>
        </authorList>
    </citation>
    <scope>NUCLEOTIDE SEQUENCE</scope>
    <source>
        <strain evidence="2">MMG031</strain>
    </source>
</reference>
<keyword evidence="1" id="KW-0812">Transmembrane</keyword>
<keyword evidence="1" id="KW-1133">Transmembrane helix</keyword>
<organism evidence="2">
    <name type="scientific">Flagellimonas sp. MMG031</name>
    <dbReference type="NCBI Taxonomy" id="3158549"/>
    <lineage>
        <taxon>Bacteria</taxon>
        <taxon>Pseudomonadati</taxon>
        <taxon>Bacteroidota</taxon>
        <taxon>Flavobacteriia</taxon>
        <taxon>Flavobacteriales</taxon>
        <taxon>Flavobacteriaceae</taxon>
        <taxon>Flagellimonas</taxon>
    </lineage>
</organism>
<feature type="transmembrane region" description="Helical" evidence="1">
    <location>
        <begin position="77"/>
        <end position="95"/>
    </location>
</feature>
<accession>A0AAU7MXY9</accession>
<feature type="transmembrane region" description="Helical" evidence="1">
    <location>
        <begin position="167"/>
        <end position="191"/>
    </location>
</feature>
<dbReference type="EMBL" id="CP157804">
    <property type="protein sequence ID" value="XBQ23097.1"/>
    <property type="molecule type" value="Genomic_DNA"/>
</dbReference>
<dbReference type="KEGG" id="fld:ABNE31_15990"/>
<dbReference type="RefSeq" id="WP_349351848.1">
    <property type="nucleotide sequence ID" value="NZ_CP157804.1"/>
</dbReference>
<feature type="transmembrane region" description="Helical" evidence="1">
    <location>
        <begin position="39"/>
        <end position="57"/>
    </location>
</feature>
<dbReference type="AlphaFoldDB" id="A0AAU7MXY9"/>
<feature type="transmembrane region" description="Helical" evidence="1">
    <location>
        <begin position="107"/>
        <end position="128"/>
    </location>
</feature>
<sequence>MPTELLDYLTEHFYVPLYLVTWIAAIVRYRRYFDTPLKYFPMIIIYTFFTELLGVLIKYNNNFQFFSDGRYAWHNVIIYNVYQLVFFIFFFGVYQKVLHNQGLKKQIGYLMGICGLSYLVNAIAYNPLHNQMTYAHIIGSVMMVYIVLSYFREKQLEQLPQPLKYNLMFWVSTGILVFYSLFPIISTIYLLDLNIGVQVYFRPLLLTAIALMYLIIIFGLMIGKRKAFR</sequence>
<evidence type="ECO:0000313" key="2">
    <source>
        <dbReference type="EMBL" id="XBQ23097.1"/>
    </source>
</evidence>
<feature type="transmembrane region" description="Helical" evidence="1">
    <location>
        <begin position="12"/>
        <end position="27"/>
    </location>
</feature>
<gene>
    <name evidence="2" type="ORF">ABNE31_15990</name>
</gene>
<name>A0AAU7MXY9_9FLAO</name>
<evidence type="ECO:0000256" key="1">
    <source>
        <dbReference type="SAM" id="Phobius"/>
    </source>
</evidence>
<feature type="transmembrane region" description="Helical" evidence="1">
    <location>
        <begin position="203"/>
        <end position="223"/>
    </location>
</feature>
<feature type="transmembrane region" description="Helical" evidence="1">
    <location>
        <begin position="134"/>
        <end position="151"/>
    </location>
</feature>
<protein>
    <recommendedName>
        <fullName evidence="3">DUF2306 domain-containing protein</fullName>
    </recommendedName>
</protein>
<evidence type="ECO:0008006" key="3">
    <source>
        <dbReference type="Google" id="ProtNLM"/>
    </source>
</evidence>
<proteinExistence type="predicted"/>
<keyword evidence="1" id="KW-0472">Membrane</keyword>